<dbReference type="GO" id="GO:0003677">
    <property type="term" value="F:DNA binding"/>
    <property type="evidence" value="ECO:0007669"/>
    <property type="project" value="InterPro"/>
</dbReference>
<sequence>MKIEYNNLYTHFVFTTLNRQPNILEKFRLRIEKYITGIVNNNRCKLYAIYANPEHVHLLVSRAPNLDEENLAKIITDSSERFINDNKLCVGMFLWQNSCAAFSVSKGDVDKVCKYILNQKRHHQKHSYQDEREVFIKFYQQTIDVNSK</sequence>
<dbReference type="EMBL" id="VSSQ01000870">
    <property type="protein sequence ID" value="MPM02458.1"/>
    <property type="molecule type" value="Genomic_DNA"/>
</dbReference>
<dbReference type="Gene3D" id="3.30.70.1290">
    <property type="entry name" value="Transposase IS200-like"/>
    <property type="match status" value="1"/>
</dbReference>
<comment type="caution">
    <text evidence="2">The sequence shown here is derived from an EMBL/GenBank/DDBJ whole genome shotgun (WGS) entry which is preliminary data.</text>
</comment>
<gene>
    <name evidence="2" type="ORF">SDC9_48707</name>
</gene>
<dbReference type="InterPro" id="IPR036515">
    <property type="entry name" value="Transposase_17_sf"/>
</dbReference>
<dbReference type="InterPro" id="IPR002686">
    <property type="entry name" value="Transposase_17"/>
</dbReference>
<accession>A0A644WG24</accession>
<name>A0A644WG24_9ZZZZ</name>
<organism evidence="2">
    <name type="scientific">bioreactor metagenome</name>
    <dbReference type="NCBI Taxonomy" id="1076179"/>
    <lineage>
        <taxon>unclassified sequences</taxon>
        <taxon>metagenomes</taxon>
        <taxon>ecological metagenomes</taxon>
    </lineage>
</organism>
<dbReference type="PANTHER" id="PTHR33360:SF2">
    <property type="entry name" value="TRANSPOSASE FOR INSERTION SEQUENCE ELEMENT IS200"/>
    <property type="match status" value="1"/>
</dbReference>
<dbReference type="PANTHER" id="PTHR33360">
    <property type="entry name" value="TRANSPOSASE FOR INSERTION SEQUENCE ELEMENT IS200"/>
    <property type="match status" value="1"/>
</dbReference>
<dbReference type="Pfam" id="PF01797">
    <property type="entry name" value="Y1_Tnp"/>
    <property type="match status" value="1"/>
</dbReference>
<reference evidence="2" key="1">
    <citation type="submission" date="2019-08" db="EMBL/GenBank/DDBJ databases">
        <authorList>
            <person name="Kucharzyk K."/>
            <person name="Murdoch R.W."/>
            <person name="Higgins S."/>
            <person name="Loffler F."/>
        </authorList>
    </citation>
    <scope>NUCLEOTIDE SEQUENCE</scope>
</reference>
<dbReference type="GO" id="GO:0006313">
    <property type="term" value="P:DNA transposition"/>
    <property type="evidence" value="ECO:0007669"/>
    <property type="project" value="InterPro"/>
</dbReference>
<evidence type="ECO:0000259" key="1">
    <source>
        <dbReference type="SMART" id="SM01321"/>
    </source>
</evidence>
<dbReference type="NCBIfam" id="NF033573">
    <property type="entry name" value="transpos_IS200"/>
    <property type="match status" value="1"/>
</dbReference>
<dbReference type="SMART" id="SM01321">
    <property type="entry name" value="Y1_Tnp"/>
    <property type="match status" value="1"/>
</dbReference>
<evidence type="ECO:0000313" key="2">
    <source>
        <dbReference type="EMBL" id="MPM02458.1"/>
    </source>
</evidence>
<dbReference type="AlphaFoldDB" id="A0A644WG24"/>
<dbReference type="GO" id="GO:0004803">
    <property type="term" value="F:transposase activity"/>
    <property type="evidence" value="ECO:0007669"/>
    <property type="project" value="InterPro"/>
</dbReference>
<dbReference type="SUPFAM" id="SSF143422">
    <property type="entry name" value="Transposase IS200-like"/>
    <property type="match status" value="1"/>
</dbReference>
<proteinExistence type="predicted"/>
<protein>
    <recommendedName>
        <fullName evidence="1">Transposase IS200-like domain-containing protein</fullName>
    </recommendedName>
</protein>
<feature type="domain" description="Transposase IS200-like" evidence="1">
    <location>
        <begin position="5"/>
        <end position="119"/>
    </location>
</feature>